<feature type="region of interest" description="Disordered" evidence="1">
    <location>
        <begin position="398"/>
        <end position="465"/>
    </location>
</feature>
<keyword evidence="5" id="KW-1185">Reference proteome</keyword>
<feature type="compositionally biased region" description="Basic residues" evidence="1">
    <location>
        <begin position="101"/>
        <end position="110"/>
    </location>
</feature>
<accession>A0A9N8H5M8</accession>
<organism evidence="4 5">
    <name type="scientific">Seminavis robusta</name>
    <dbReference type="NCBI Taxonomy" id="568900"/>
    <lineage>
        <taxon>Eukaryota</taxon>
        <taxon>Sar</taxon>
        <taxon>Stramenopiles</taxon>
        <taxon>Ochrophyta</taxon>
        <taxon>Bacillariophyta</taxon>
        <taxon>Bacillariophyceae</taxon>
        <taxon>Bacillariophycidae</taxon>
        <taxon>Naviculales</taxon>
        <taxon>Naviculaceae</taxon>
        <taxon>Seminavis</taxon>
    </lineage>
</organism>
<dbReference type="EMBL" id="CAICTM010000026">
    <property type="protein sequence ID" value="CAB9497848.1"/>
    <property type="molecule type" value="Genomic_DNA"/>
</dbReference>
<feature type="transmembrane region" description="Helical" evidence="2">
    <location>
        <begin position="476"/>
        <end position="496"/>
    </location>
</feature>
<protein>
    <submittedName>
        <fullName evidence="4">Hemolysin-type calcium-binding repeat (2 copies)</fullName>
    </submittedName>
</protein>
<sequence length="527" mass="57901">MRPLEAVLLLLCASHSMLGIDARGHRIRLNTYDTNRGNEIQNNGGDSRASSKKPIRGVPIRGRNNVFGDVDEGEGSYEPDALNGYYSWDETSTRNIDATRGKQKNRKPKRGRMEKDRSRQDYDNVVLVEESSEDPGFVGEQGTGFSTKTPSAPAQRPTDKPTPRPSREPTPEPTNVATPRPTNRPTPNPTPEITEAPTFYPSQKPVETPRPTIITRPPTERPTPNPTQPPEPEPQPTGTDVPIPPAPSTAFCRSDADGAFGSMNGKSTEVDYLYQIELFLGLSIQDATAQVEQELVDLLLPKMFPQQCRLRRKLQAAKAAYVGISTMPSDSHIPGFACVGNFVEPCFVVRGWVTVYSVNIPPDTVATEVSGYIYDILESGQIEEEIMDVHRIRSLRAPSMMESPNNPEKVPVASAAVSNSAGTQSSPSSNRLPPASNNPLQAGIVDSPLSSMTSTNPPLQTNEPSENTSFLLRIPWWLWLLMLLFILVLWALMAAVEKKLELRKESESEEKALALEKKALALANPAE</sequence>
<keyword evidence="2" id="KW-1133">Transmembrane helix</keyword>
<feature type="compositionally biased region" description="Polar residues" evidence="1">
    <location>
        <begin position="143"/>
        <end position="152"/>
    </location>
</feature>
<dbReference type="AlphaFoldDB" id="A0A9N8H5M8"/>
<name>A0A9N8H5M8_9STRA</name>
<dbReference type="Proteomes" id="UP001153069">
    <property type="component" value="Unassembled WGS sequence"/>
</dbReference>
<comment type="caution">
    <text evidence="4">The sequence shown here is derived from an EMBL/GenBank/DDBJ whole genome shotgun (WGS) entry which is preliminary data.</text>
</comment>
<feature type="compositionally biased region" description="Polar residues" evidence="1">
    <location>
        <begin position="448"/>
        <end position="465"/>
    </location>
</feature>
<feature type="compositionally biased region" description="Basic and acidic residues" evidence="1">
    <location>
        <begin position="111"/>
        <end position="122"/>
    </location>
</feature>
<evidence type="ECO:0000256" key="1">
    <source>
        <dbReference type="SAM" id="MobiDB-lite"/>
    </source>
</evidence>
<keyword evidence="2" id="KW-0812">Transmembrane</keyword>
<evidence type="ECO:0000256" key="2">
    <source>
        <dbReference type="SAM" id="Phobius"/>
    </source>
</evidence>
<reference evidence="4" key="1">
    <citation type="submission" date="2020-06" db="EMBL/GenBank/DDBJ databases">
        <authorList>
            <consortium name="Plant Systems Biology data submission"/>
        </authorList>
    </citation>
    <scope>NUCLEOTIDE SEQUENCE</scope>
    <source>
        <strain evidence="4">D6</strain>
    </source>
</reference>
<feature type="region of interest" description="Disordered" evidence="1">
    <location>
        <begin position="35"/>
        <end position="79"/>
    </location>
</feature>
<feature type="compositionally biased region" description="Polar residues" evidence="1">
    <location>
        <begin position="35"/>
        <end position="45"/>
    </location>
</feature>
<evidence type="ECO:0000256" key="3">
    <source>
        <dbReference type="SAM" id="SignalP"/>
    </source>
</evidence>
<feature type="compositionally biased region" description="Pro residues" evidence="1">
    <location>
        <begin position="220"/>
        <end position="235"/>
    </location>
</feature>
<evidence type="ECO:0000313" key="4">
    <source>
        <dbReference type="EMBL" id="CAB9497848.1"/>
    </source>
</evidence>
<keyword evidence="3" id="KW-0732">Signal</keyword>
<feature type="compositionally biased region" description="Low complexity" evidence="1">
    <location>
        <begin position="410"/>
        <end position="421"/>
    </location>
</feature>
<feature type="compositionally biased region" description="Basic and acidic residues" evidence="1">
    <location>
        <begin position="157"/>
        <end position="170"/>
    </location>
</feature>
<evidence type="ECO:0000313" key="5">
    <source>
        <dbReference type="Proteomes" id="UP001153069"/>
    </source>
</evidence>
<keyword evidence="2" id="KW-0472">Membrane</keyword>
<feature type="signal peptide" evidence="3">
    <location>
        <begin position="1"/>
        <end position="19"/>
    </location>
</feature>
<gene>
    <name evidence="4" type="ORF">SEMRO_26_G017920.1</name>
</gene>
<proteinExistence type="predicted"/>
<feature type="chain" id="PRO_5040292637" evidence="3">
    <location>
        <begin position="20"/>
        <end position="527"/>
    </location>
</feature>
<feature type="compositionally biased region" description="Polar residues" evidence="1">
    <location>
        <begin position="422"/>
        <end position="440"/>
    </location>
</feature>
<feature type="region of interest" description="Disordered" evidence="1">
    <location>
        <begin position="93"/>
        <end position="254"/>
    </location>
</feature>